<dbReference type="OrthoDB" id="1074132at2"/>
<evidence type="ECO:0000313" key="4">
    <source>
        <dbReference type="Proteomes" id="UP000006919"/>
    </source>
</evidence>
<feature type="signal peptide" evidence="1">
    <location>
        <begin position="1"/>
        <end position="19"/>
    </location>
</feature>
<accession>E6UJN1</accession>
<name>E6UJN1_RUMA7</name>
<feature type="domain" description="LHH" evidence="2">
    <location>
        <begin position="358"/>
        <end position="431"/>
    </location>
</feature>
<feature type="chain" id="PRO_5039241622" description="LHH domain-containing protein" evidence="1">
    <location>
        <begin position="20"/>
        <end position="435"/>
    </location>
</feature>
<keyword evidence="3" id="KW-0614">Plasmid</keyword>
<geneLocation type="plasmid" evidence="3 4">
    <name>pRUMAL01</name>
</geneLocation>
<dbReference type="RefSeq" id="WP_013483427.1">
    <property type="nucleotide sequence ID" value="NC_014824.1"/>
</dbReference>
<evidence type="ECO:0000256" key="1">
    <source>
        <dbReference type="SAM" id="SignalP"/>
    </source>
</evidence>
<reference evidence="4" key="1">
    <citation type="journal article" date="2011" name="J. Bacteriol.">
        <title>Complete genome of the cellulolytic ruminal bacterium Ruminococcus albus 7.</title>
        <authorList>
            <person name="Suen G."/>
            <person name="Stevenson D.M."/>
            <person name="Bruce D.C."/>
            <person name="Chertkov O."/>
            <person name="Copeland A."/>
            <person name="Cheng J.F."/>
            <person name="Detter C."/>
            <person name="Detter J.C."/>
            <person name="Goodwin L.A."/>
            <person name="Han C.S."/>
            <person name="Hauser L.J."/>
            <person name="Ivanova N.N."/>
            <person name="Kyrpides N.C."/>
            <person name="Land M.L."/>
            <person name="Lapidus A."/>
            <person name="Lucas S."/>
            <person name="Ovchinnikova G."/>
            <person name="Pitluck S."/>
            <person name="Tapia R."/>
            <person name="Woyke T."/>
            <person name="Boyum J."/>
            <person name="Mead D."/>
            <person name="Weimer P.J."/>
        </authorList>
    </citation>
    <scope>NUCLEOTIDE SEQUENCE [LARGE SCALE GENOMIC DNA]</scope>
    <source>
        <strain evidence="4">ATCC 27210 / DSM 20455 / JCM 14654 / NCDO 2250 / 7</strain>
        <plasmid evidence="4">pRUMAL01</plasmid>
    </source>
</reference>
<keyword evidence="1" id="KW-0732">Signal</keyword>
<proteinExistence type="predicted"/>
<dbReference type="KEGG" id="ral:Rumal_3424"/>
<dbReference type="PROSITE" id="PS51257">
    <property type="entry name" value="PROKAR_LIPOPROTEIN"/>
    <property type="match status" value="1"/>
</dbReference>
<gene>
    <name evidence="3" type="ordered locus">Rumal_3424</name>
</gene>
<sequence precursor="true">MKRVIALFLSCAMLLTGCAGDTEIEINVSDTASSEIIDDEISKTNDEISSKDHADENDITCSAVDERDSSVSECISDIQDNIENISFLTMNDPELLRYVEDSVYSELVEQLGSDDYFVENVQAAYMPKEYYEEIEFNSQENIYFGYKASELNEIFQGQKYIFTLDENGQTTVQEMAAFRDNTYDTVMRNVAIGTGVILICVTVSVVSPGVGAHAVSMIIAGSAKEATTFAIKSAALGGVSAAIVKGIETRNVKEMAKAATLEASEGFKWGAITGAVLGGVSEGKSLYGSAKQTEFTMNQYAKIQRETKYPLDVIKEFHNMEEYQVFKDANLKSTMVGNKSALIKSDIDLTRIDSKGRTNLQRMKEGLAPQDSNGISYELHHVGQKKDGTLAILSRSEHDNPAIHGFLERTEAHAAGNNWDEERKAFWKAFASMVG</sequence>
<organism evidence="3 4">
    <name type="scientific">Ruminococcus albus (strain ATCC 27210 / DSM 20455 / JCM 14654 / NCDO 2250 / 7)</name>
    <dbReference type="NCBI Taxonomy" id="697329"/>
    <lineage>
        <taxon>Bacteria</taxon>
        <taxon>Bacillati</taxon>
        <taxon>Bacillota</taxon>
        <taxon>Clostridia</taxon>
        <taxon>Eubacteriales</taxon>
        <taxon>Oscillospiraceae</taxon>
        <taxon>Ruminococcus</taxon>
    </lineage>
</organism>
<dbReference type="AlphaFoldDB" id="E6UJN1"/>
<evidence type="ECO:0000313" key="3">
    <source>
        <dbReference type="EMBL" id="ADU23877.1"/>
    </source>
</evidence>
<dbReference type="EMBL" id="CP002404">
    <property type="protein sequence ID" value="ADU23877.1"/>
    <property type="molecule type" value="Genomic_DNA"/>
</dbReference>
<dbReference type="Proteomes" id="UP000006919">
    <property type="component" value="Plasmid pRUMAL01"/>
</dbReference>
<dbReference type="InterPro" id="IPR026834">
    <property type="entry name" value="LHH"/>
</dbReference>
<dbReference type="Pfam" id="PF14411">
    <property type="entry name" value="LHH"/>
    <property type="match status" value="1"/>
</dbReference>
<protein>
    <recommendedName>
        <fullName evidence="2">LHH domain-containing protein</fullName>
    </recommendedName>
</protein>
<dbReference type="HOGENOM" id="CLU_629879_0_0_9"/>
<evidence type="ECO:0000259" key="2">
    <source>
        <dbReference type="Pfam" id="PF14411"/>
    </source>
</evidence>
<dbReference type="eggNOG" id="ENOG502Z9XR">
    <property type="taxonomic scope" value="Bacteria"/>
</dbReference>